<proteinExistence type="predicted"/>
<gene>
    <name evidence="3" type="ORF">PSNMU_V1.4_AUG-EV-PASAV3_0119520</name>
</gene>
<keyword evidence="2" id="KW-0812">Transmembrane</keyword>
<sequence>MASSNGRSPIIKRETGLKGWVDTLQTLFVWMAVVLSLCCSETTTTTFAFVGYSPKKSTTMTVQNPSPKYNLNTRANNLISRSSTSDDEVEQTATAPTAPKNLMDDDEDTMVEQLQQKNTAVLSTKEIDSKTTSQRDQQLDLVDAIFKGDSPSRRNDVKKVEDDRSVLEKIDSFLDKPFFDPDAYDDDDNSFFGKFARLVKTDYEFFEAVFVACFFLLLITITKDVLRAQMAASSVPSGRLF</sequence>
<feature type="transmembrane region" description="Helical" evidence="2">
    <location>
        <begin position="27"/>
        <end position="50"/>
    </location>
</feature>
<reference evidence="3 4" key="1">
    <citation type="submission" date="2019-01" db="EMBL/GenBank/DDBJ databases">
        <authorList>
            <person name="Ferrante I. M."/>
        </authorList>
    </citation>
    <scope>NUCLEOTIDE SEQUENCE [LARGE SCALE GENOMIC DNA]</scope>
    <source>
        <strain evidence="3 4">B856</strain>
    </source>
</reference>
<feature type="region of interest" description="Disordered" evidence="1">
    <location>
        <begin position="80"/>
        <end position="104"/>
    </location>
</feature>
<name>A0A448ZRY9_9STRA</name>
<accession>A0A448ZRY9</accession>
<dbReference type="EMBL" id="CAACVS010000669">
    <property type="protein sequence ID" value="VEU44817.1"/>
    <property type="molecule type" value="Genomic_DNA"/>
</dbReference>
<protein>
    <submittedName>
        <fullName evidence="3">Uncharacterized protein</fullName>
    </submittedName>
</protein>
<feature type="transmembrane region" description="Helical" evidence="2">
    <location>
        <begin position="203"/>
        <end position="221"/>
    </location>
</feature>
<evidence type="ECO:0000256" key="2">
    <source>
        <dbReference type="SAM" id="Phobius"/>
    </source>
</evidence>
<dbReference type="AlphaFoldDB" id="A0A448ZRY9"/>
<evidence type="ECO:0000313" key="3">
    <source>
        <dbReference type="EMBL" id="VEU44817.1"/>
    </source>
</evidence>
<organism evidence="3 4">
    <name type="scientific">Pseudo-nitzschia multistriata</name>
    <dbReference type="NCBI Taxonomy" id="183589"/>
    <lineage>
        <taxon>Eukaryota</taxon>
        <taxon>Sar</taxon>
        <taxon>Stramenopiles</taxon>
        <taxon>Ochrophyta</taxon>
        <taxon>Bacillariophyta</taxon>
        <taxon>Bacillariophyceae</taxon>
        <taxon>Bacillariophycidae</taxon>
        <taxon>Bacillariales</taxon>
        <taxon>Bacillariaceae</taxon>
        <taxon>Pseudo-nitzschia</taxon>
    </lineage>
</organism>
<dbReference type="Proteomes" id="UP000291116">
    <property type="component" value="Unassembled WGS sequence"/>
</dbReference>
<evidence type="ECO:0000313" key="4">
    <source>
        <dbReference type="Proteomes" id="UP000291116"/>
    </source>
</evidence>
<evidence type="ECO:0000256" key="1">
    <source>
        <dbReference type="SAM" id="MobiDB-lite"/>
    </source>
</evidence>
<keyword evidence="2" id="KW-1133">Transmembrane helix</keyword>
<keyword evidence="4" id="KW-1185">Reference proteome</keyword>
<keyword evidence="2" id="KW-0472">Membrane</keyword>